<dbReference type="InterPro" id="IPR022171">
    <property type="entry name" value="PPE_C"/>
</dbReference>
<comment type="similarity">
    <text evidence="1">Belongs to the mycobacterial PPE family.</text>
</comment>
<evidence type="ECO:0000256" key="1">
    <source>
        <dbReference type="ARBA" id="ARBA00010652"/>
    </source>
</evidence>
<dbReference type="EMBL" id="LR589256">
    <property type="protein sequence ID" value="VTO97829.1"/>
    <property type="molecule type" value="Genomic_DNA"/>
</dbReference>
<reference evidence="4 6" key="2">
    <citation type="submission" date="2020-07" db="EMBL/GenBank/DDBJ databases">
        <title>Mycobacterium kansasii (former subtype) with zoonotic potential isolated from diseased indoor pet cat, Japan.</title>
        <authorList>
            <person name="Fukano H."/>
            <person name="Terazono T."/>
            <person name="Hoshino Y."/>
        </authorList>
    </citation>
    <scope>NUCLEOTIDE SEQUENCE [LARGE SCALE GENOMIC DNA]</scope>
    <source>
        <strain evidence="4 6">Kuro-I</strain>
    </source>
</reference>
<proteinExistence type="inferred from homology"/>
<keyword evidence="6" id="KW-1185">Reference proteome</keyword>
<evidence type="ECO:0000313" key="4">
    <source>
        <dbReference type="EMBL" id="BCI88275.1"/>
    </source>
</evidence>
<evidence type="ECO:0000313" key="5">
    <source>
        <dbReference type="EMBL" id="VTO97829.1"/>
    </source>
</evidence>
<dbReference type="InterPro" id="IPR000030">
    <property type="entry name" value="PPE_dom"/>
</dbReference>
<evidence type="ECO:0000259" key="2">
    <source>
        <dbReference type="Pfam" id="PF00823"/>
    </source>
</evidence>
<dbReference type="Pfam" id="PF00823">
    <property type="entry name" value="PPE"/>
    <property type="match status" value="1"/>
</dbReference>
<protein>
    <submittedName>
        <fullName evidence="4 5">PPE family protein</fullName>
    </submittedName>
</protein>
<feature type="domain" description="PPE family C-terminal" evidence="3">
    <location>
        <begin position="319"/>
        <end position="402"/>
    </location>
</feature>
<dbReference type="EMBL" id="AP023343">
    <property type="protein sequence ID" value="BCI88275.1"/>
    <property type="molecule type" value="Genomic_DNA"/>
</dbReference>
<evidence type="ECO:0000313" key="6">
    <source>
        <dbReference type="Proteomes" id="UP000516380"/>
    </source>
</evidence>
<name>A0A653EJX9_MYCKA</name>
<dbReference type="Gene3D" id="1.20.1260.20">
    <property type="entry name" value="PPE superfamily"/>
    <property type="match status" value="1"/>
</dbReference>
<dbReference type="GO" id="GO:0052572">
    <property type="term" value="P:response to host immune response"/>
    <property type="evidence" value="ECO:0007669"/>
    <property type="project" value="TreeGrafter"/>
</dbReference>
<dbReference type="PANTHER" id="PTHR46766:SF1">
    <property type="entry name" value="GLUTAMINE-RICH PROTEIN 2"/>
    <property type="match status" value="1"/>
</dbReference>
<feature type="domain" description="PPE" evidence="2">
    <location>
        <begin position="6"/>
        <end position="169"/>
    </location>
</feature>
<dbReference type="FunFam" id="1.20.1260.20:FF:000001">
    <property type="entry name" value="PPE family protein PPE41"/>
    <property type="match status" value="1"/>
</dbReference>
<dbReference type="PANTHER" id="PTHR46766">
    <property type="entry name" value="GLUTAMINE-RICH PROTEIN 2"/>
    <property type="match status" value="1"/>
</dbReference>
<organism evidence="5">
    <name type="scientific">Mycobacterium kansasii</name>
    <dbReference type="NCBI Taxonomy" id="1768"/>
    <lineage>
        <taxon>Bacteria</taxon>
        <taxon>Bacillati</taxon>
        <taxon>Actinomycetota</taxon>
        <taxon>Actinomycetes</taxon>
        <taxon>Mycobacteriales</taxon>
        <taxon>Mycobacteriaceae</taxon>
        <taxon>Mycobacterium</taxon>
    </lineage>
</organism>
<dbReference type="Proteomes" id="UP000516380">
    <property type="component" value="Chromosome"/>
</dbReference>
<accession>A0A653EJX9</accession>
<gene>
    <name evidence="4" type="primary">PPE32_2</name>
    <name evidence="5" type="ORF">BIN_B_01060</name>
    <name evidence="4" type="ORF">NIIDMKKI_34810</name>
</gene>
<dbReference type="SUPFAM" id="SSF140459">
    <property type="entry name" value="PE/PPE dimer-like"/>
    <property type="match status" value="1"/>
</dbReference>
<dbReference type="AlphaFoldDB" id="A0A653EJX9"/>
<dbReference type="Pfam" id="PF12484">
    <property type="entry name" value="PPE-SVP"/>
    <property type="match status" value="1"/>
</dbReference>
<dbReference type="InterPro" id="IPR038332">
    <property type="entry name" value="PPE_sf"/>
</dbReference>
<reference evidence="5" key="1">
    <citation type="submission" date="2019-05" db="EMBL/GenBank/DDBJ databases">
        <authorList>
            <person name="Naeem R."/>
            <person name="Antony C."/>
            <person name="Guan Q."/>
        </authorList>
    </citation>
    <scope>NUCLEOTIDE SEQUENCE</scope>
    <source>
        <strain evidence="5">3</strain>
    </source>
</reference>
<sequence length="467" mass="46757">MISLMDFGGLPPEVNSARMYAGPGATSLVTAAATWQALAAELGTAASFYREVVAELTGGPWLGPSSGAMAAAVAPYVLWMTATAARAQQTASQLGSAVAAYEAAFAATVPPPAIEVNRALLASLVATNILGQNAPAIAATEAQYSEMWAQDAAAMYGYAGASAAATRLTPFSAPKQDTNPAGTAAQSTAVSQAAAAGTGAGTQSALSSVPDVLQSLSSGTFPGSNLLLGFFNSYPIQTFNSLSGSTAGYQILSEGLNFDASGLCLTLAPAIAVAWNPLIDSLTATTASDVSPLAGDGLAGGLGSTLVDSHGSGAGAGAAAGLSQAMSVGKLSVPQSWAGSPAIRLTASALPTAGLDGLPQVAAASPGGFYGMPPMGPVASVVNAPRGDQTRPRAGSRHRVIPALGESGLREDPAARWVTPGAKADEDAAVSDRDELNQLRKALADVSRQRDVLKRTAATLIKEARDK</sequence>
<evidence type="ECO:0000259" key="3">
    <source>
        <dbReference type="Pfam" id="PF12484"/>
    </source>
</evidence>